<feature type="domain" description="Riboflavin kinase" evidence="15">
    <location>
        <begin position="186"/>
        <end position="311"/>
    </location>
</feature>
<dbReference type="GO" id="GO:0006747">
    <property type="term" value="P:FAD biosynthetic process"/>
    <property type="evidence" value="ECO:0007669"/>
    <property type="project" value="UniProtKB-UniRule"/>
</dbReference>
<comment type="similarity">
    <text evidence="14">Belongs to the ribF family.</text>
</comment>
<dbReference type="GO" id="GO:0009398">
    <property type="term" value="P:FMN biosynthetic process"/>
    <property type="evidence" value="ECO:0007669"/>
    <property type="project" value="UniProtKB-UniRule"/>
</dbReference>
<dbReference type="PANTHER" id="PTHR22749">
    <property type="entry name" value="RIBOFLAVIN KINASE/FMN ADENYLYLTRANSFERASE"/>
    <property type="match status" value="1"/>
</dbReference>
<dbReference type="Proteomes" id="UP000051568">
    <property type="component" value="Unassembled WGS sequence"/>
</dbReference>
<keyword evidence="5 14" id="KW-0808">Transferase</keyword>
<dbReference type="GO" id="GO:0003919">
    <property type="term" value="F:FMN adenylyltransferase activity"/>
    <property type="evidence" value="ECO:0007669"/>
    <property type="project" value="UniProtKB-UniRule"/>
</dbReference>
<evidence type="ECO:0000256" key="2">
    <source>
        <dbReference type="ARBA" id="ARBA00005201"/>
    </source>
</evidence>
<comment type="pathway">
    <text evidence="1 14">Cofactor biosynthesis; FAD biosynthesis; FAD from FMN: step 1/1.</text>
</comment>
<dbReference type="AlphaFoldDB" id="A0A0R2IQR8"/>
<dbReference type="RefSeq" id="WP_057747895.1">
    <property type="nucleotide sequence ID" value="NZ_BJVH01000001.1"/>
</dbReference>
<dbReference type="Pfam" id="PF01687">
    <property type="entry name" value="Flavokinase"/>
    <property type="match status" value="1"/>
</dbReference>
<evidence type="ECO:0000256" key="13">
    <source>
        <dbReference type="ARBA" id="ARBA00049494"/>
    </source>
</evidence>
<dbReference type="PANTHER" id="PTHR22749:SF6">
    <property type="entry name" value="RIBOFLAVIN KINASE"/>
    <property type="match status" value="1"/>
</dbReference>
<dbReference type="NCBIfam" id="TIGR00083">
    <property type="entry name" value="ribF"/>
    <property type="match status" value="1"/>
</dbReference>
<dbReference type="CDD" id="cd02064">
    <property type="entry name" value="FAD_synthetase_N"/>
    <property type="match status" value="1"/>
</dbReference>
<evidence type="ECO:0000313" key="16">
    <source>
        <dbReference type="EMBL" id="KRN67539.1"/>
    </source>
</evidence>
<keyword evidence="8 14" id="KW-0418">Kinase</keyword>
<comment type="catalytic activity">
    <reaction evidence="12 14">
        <text>riboflavin + ATP = FMN + ADP + H(+)</text>
        <dbReference type="Rhea" id="RHEA:14357"/>
        <dbReference type="ChEBI" id="CHEBI:15378"/>
        <dbReference type="ChEBI" id="CHEBI:30616"/>
        <dbReference type="ChEBI" id="CHEBI:57986"/>
        <dbReference type="ChEBI" id="CHEBI:58210"/>
        <dbReference type="ChEBI" id="CHEBI:456216"/>
        <dbReference type="EC" id="2.7.1.26"/>
    </reaction>
</comment>
<gene>
    <name evidence="16" type="ORF">IV80_GL000080</name>
</gene>
<evidence type="ECO:0000256" key="3">
    <source>
        <dbReference type="ARBA" id="ARBA00022630"/>
    </source>
</evidence>
<evidence type="ECO:0000256" key="1">
    <source>
        <dbReference type="ARBA" id="ARBA00004726"/>
    </source>
</evidence>
<dbReference type="PIRSF" id="PIRSF004491">
    <property type="entry name" value="FAD_Synth"/>
    <property type="match status" value="1"/>
</dbReference>
<evidence type="ECO:0000256" key="10">
    <source>
        <dbReference type="ARBA" id="ARBA00022840"/>
    </source>
</evidence>
<keyword evidence="3 14" id="KW-0285">Flavoprotein</keyword>
<comment type="caution">
    <text evidence="16">The sequence shown here is derived from an EMBL/GenBank/DDBJ whole genome shotgun (WGS) entry which is preliminary data.</text>
</comment>
<dbReference type="SMART" id="SM00904">
    <property type="entry name" value="Flavokinase"/>
    <property type="match status" value="1"/>
</dbReference>
<keyword evidence="9 14" id="KW-0274">FAD</keyword>
<evidence type="ECO:0000256" key="11">
    <source>
        <dbReference type="ARBA" id="ARBA00023268"/>
    </source>
</evidence>
<evidence type="ECO:0000256" key="9">
    <source>
        <dbReference type="ARBA" id="ARBA00022827"/>
    </source>
</evidence>
<name>A0A0R2IQR8_9LACO</name>
<evidence type="ECO:0000256" key="5">
    <source>
        <dbReference type="ARBA" id="ARBA00022679"/>
    </source>
</evidence>
<evidence type="ECO:0000259" key="15">
    <source>
        <dbReference type="SMART" id="SM00904"/>
    </source>
</evidence>
<keyword evidence="11" id="KW-0511">Multifunctional enzyme</keyword>
<keyword evidence="17" id="KW-1185">Reference proteome</keyword>
<dbReference type="InterPro" id="IPR015864">
    <property type="entry name" value="FAD_synthase"/>
</dbReference>
<dbReference type="STRING" id="319652.IV80_GL000080"/>
<evidence type="ECO:0000313" key="17">
    <source>
        <dbReference type="Proteomes" id="UP000051568"/>
    </source>
</evidence>
<dbReference type="InterPro" id="IPR002606">
    <property type="entry name" value="Riboflavin_kinase_bac"/>
</dbReference>
<organism evidence="16 17">
    <name type="scientific">Pediococcus cellicola</name>
    <dbReference type="NCBI Taxonomy" id="319652"/>
    <lineage>
        <taxon>Bacteria</taxon>
        <taxon>Bacillati</taxon>
        <taxon>Bacillota</taxon>
        <taxon>Bacilli</taxon>
        <taxon>Lactobacillales</taxon>
        <taxon>Lactobacillaceae</taxon>
        <taxon>Pediococcus</taxon>
    </lineage>
</organism>
<dbReference type="InterPro" id="IPR023468">
    <property type="entry name" value="Riboflavin_kinase"/>
</dbReference>
<keyword evidence="10 14" id="KW-0067">ATP-binding</keyword>
<dbReference type="GO" id="GO:0008531">
    <property type="term" value="F:riboflavin kinase activity"/>
    <property type="evidence" value="ECO:0007669"/>
    <property type="project" value="UniProtKB-UniRule"/>
</dbReference>
<evidence type="ECO:0000256" key="7">
    <source>
        <dbReference type="ARBA" id="ARBA00022741"/>
    </source>
</evidence>
<sequence length="320" mass="36425">MKIIYLHHPYDKEQIPDHQVVLALGFFGGVHRGHQAVIKKARIEANKRQLPLAAMTFDHHPSVVFPRPKMDSLRYLTSVKRKAELMSQFGVDVLYVVSFTSAFAHLKPQEFVDQYMIALHAQAVVAGFDYTYGPREIADMTHLPKYTNGRLDIITVPELLLDGQKVSSTRIRKDLETGNVDHANHFLGYVYQTSGLVVHGEARGRTLGFPTANVVSDPNVRIPGIGIYAVRIKINSKWWPAMASIGRNVTFGENRPITIEINIFDFNQEIYGETVDVEWYHYERGEIKFANATDLIEQLNKDEKNIRQYFANLKISAKNV</sequence>
<dbReference type="InterPro" id="IPR014729">
    <property type="entry name" value="Rossmann-like_a/b/a_fold"/>
</dbReference>
<dbReference type="Gene3D" id="2.40.30.30">
    <property type="entry name" value="Riboflavin kinase-like"/>
    <property type="match status" value="1"/>
</dbReference>
<dbReference type="SUPFAM" id="SSF52374">
    <property type="entry name" value="Nucleotidylyl transferase"/>
    <property type="match status" value="1"/>
</dbReference>
<comment type="pathway">
    <text evidence="2 14">Cofactor biosynthesis; FMN biosynthesis; FMN from riboflavin (ATP route): step 1/1.</text>
</comment>
<protein>
    <recommendedName>
        <fullName evidence="14">Riboflavin biosynthesis protein</fullName>
    </recommendedName>
    <domain>
        <recommendedName>
            <fullName evidence="14">Riboflavin kinase</fullName>
            <ecNumber evidence="14">2.7.1.26</ecNumber>
        </recommendedName>
        <alternativeName>
            <fullName evidence="14">Flavokinase</fullName>
        </alternativeName>
    </domain>
    <domain>
        <recommendedName>
            <fullName evidence="14">FMN adenylyltransferase</fullName>
            <ecNumber evidence="14">2.7.7.2</ecNumber>
        </recommendedName>
        <alternativeName>
            <fullName evidence="14">FAD pyrophosphorylase</fullName>
        </alternativeName>
        <alternativeName>
            <fullName evidence="14">FAD synthase</fullName>
        </alternativeName>
    </domain>
</protein>
<proteinExistence type="inferred from homology"/>
<evidence type="ECO:0000256" key="14">
    <source>
        <dbReference type="PIRNR" id="PIRNR004491"/>
    </source>
</evidence>
<dbReference type="SUPFAM" id="SSF82114">
    <property type="entry name" value="Riboflavin kinase-like"/>
    <property type="match status" value="1"/>
</dbReference>
<dbReference type="UniPathway" id="UPA00277">
    <property type="reaction ID" value="UER00407"/>
</dbReference>
<keyword evidence="4 14" id="KW-0288">FMN</keyword>
<accession>A0A0R2IQR8</accession>
<evidence type="ECO:0000256" key="8">
    <source>
        <dbReference type="ARBA" id="ARBA00022777"/>
    </source>
</evidence>
<reference evidence="16 17" key="1">
    <citation type="journal article" date="2015" name="Genome Announc.">
        <title>Expanding the biotechnology potential of lactobacilli through comparative genomics of 213 strains and associated genera.</title>
        <authorList>
            <person name="Sun Z."/>
            <person name="Harris H.M."/>
            <person name="McCann A."/>
            <person name="Guo C."/>
            <person name="Argimon S."/>
            <person name="Zhang W."/>
            <person name="Yang X."/>
            <person name="Jeffery I.B."/>
            <person name="Cooney J.C."/>
            <person name="Kagawa T.F."/>
            <person name="Liu W."/>
            <person name="Song Y."/>
            <person name="Salvetti E."/>
            <person name="Wrobel A."/>
            <person name="Rasinkangas P."/>
            <person name="Parkhill J."/>
            <person name="Rea M.C."/>
            <person name="O'Sullivan O."/>
            <person name="Ritari J."/>
            <person name="Douillard F.P."/>
            <person name="Paul Ross R."/>
            <person name="Yang R."/>
            <person name="Briner A.E."/>
            <person name="Felis G.E."/>
            <person name="de Vos W.M."/>
            <person name="Barrangou R."/>
            <person name="Klaenhammer T.R."/>
            <person name="Caufield P.W."/>
            <person name="Cui Y."/>
            <person name="Zhang H."/>
            <person name="O'Toole P.W."/>
        </authorList>
    </citation>
    <scope>NUCLEOTIDE SEQUENCE [LARGE SCALE GENOMIC DNA]</scope>
    <source>
        <strain evidence="16 17">DSM 17757</strain>
    </source>
</reference>
<dbReference type="OrthoDB" id="9803667at2"/>
<dbReference type="EC" id="2.7.1.26" evidence="14"/>
<comment type="catalytic activity">
    <reaction evidence="13 14">
        <text>FMN + ATP + H(+) = FAD + diphosphate</text>
        <dbReference type="Rhea" id="RHEA:17237"/>
        <dbReference type="ChEBI" id="CHEBI:15378"/>
        <dbReference type="ChEBI" id="CHEBI:30616"/>
        <dbReference type="ChEBI" id="CHEBI:33019"/>
        <dbReference type="ChEBI" id="CHEBI:57692"/>
        <dbReference type="ChEBI" id="CHEBI:58210"/>
        <dbReference type="EC" id="2.7.7.2"/>
    </reaction>
</comment>
<dbReference type="GO" id="GO:0009231">
    <property type="term" value="P:riboflavin biosynthetic process"/>
    <property type="evidence" value="ECO:0007669"/>
    <property type="project" value="InterPro"/>
</dbReference>
<evidence type="ECO:0000256" key="6">
    <source>
        <dbReference type="ARBA" id="ARBA00022695"/>
    </source>
</evidence>
<dbReference type="EMBL" id="JQBR01000001">
    <property type="protein sequence ID" value="KRN67539.1"/>
    <property type="molecule type" value="Genomic_DNA"/>
</dbReference>
<dbReference type="UniPathway" id="UPA00276">
    <property type="reaction ID" value="UER00406"/>
</dbReference>
<dbReference type="EC" id="2.7.7.2" evidence="14"/>
<dbReference type="InterPro" id="IPR023465">
    <property type="entry name" value="Riboflavin_kinase_dom_sf"/>
</dbReference>
<evidence type="ECO:0000256" key="12">
    <source>
        <dbReference type="ARBA" id="ARBA00047880"/>
    </source>
</evidence>
<keyword evidence="7 14" id="KW-0547">Nucleotide-binding</keyword>
<dbReference type="Gene3D" id="3.40.50.620">
    <property type="entry name" value="HUPs"/>
    <property type="match status" value="1"/>
</dbReference>
<keyword evidence="6 14" id="KW-0548">Nucleotidyltransferase</keyword>
<dbReference type="Pfam" id="PF06574">
    <property type="entry name" value="FAD_syn"/>
    <property type="match status" value="1"/>
</dbReference>
<dbReference type="FunFam" id="3.40.50.620:FF:000021">
    <property type="entry name" value="Riboflavin biosynthesis protein"/>
    <property type="match status" value="1"/>
</dbReference>
<dbReference type="PATRIC" id="fig|319652.3.peg.82"/>
<dbReference type="GO" id="GO:0005524">
    <property type="term" value="F:ATP binding"/>
    <property type="evidence" value="ECO:0007669"/>
    <property type="project" value="UniProtKB-UniRule"/>
</dbReference>
<dbReference type="InterPro" id="IPR015865">
    <property type="entry name" value="Riboflavin_kinase_bac/euk"/>
</dbReference>
<evidence type="ECO:0000256" key="4">
    <source>
        <dbReference type="ARBA" id="ARBA00022643"/>
    </source>
</evidence>